<feature type="transmembrane region" description="Helical" evidence="1">
    <location>
        <begin position="112"/>
        <end position="131"/>
    </location>
</feature>
<feature type="domain" description="CNNM transmembrane" evidence="2">
    <location>
        <begin position="1"/>
        <end position="174"/>
    </location>
</feature>
<dbReference type="Pfam" id="PF01595">
    <property type="entry name" value="CNNM"/>
    <property type="match status" value="1"/>
</dbReference>
<keyword evidence="1" id="KW-1133">Transmembrane helix</keyword>
<dbReference type="PROSITE" id="PS51846">
    <property type="entry name" value="CNNM"/>
    <property type="match status" value="1"/>
</dbReference>
<feature type="transmembrane region" description="Helical" evidence="1">
    <location>
        <begin position="81"/>
        <end position="100"/>
    </location>
</feature>
<reference evidence="3" key="1">
    <citation type="submission" date="2010-07" db="EMBL/GenBank/DDBJ databases">
        <title>The complete genome of Methanosalsum zhilinae DSM 4017.</title>
        <authorList>
            <consortium name="US DOE Joint Genome Institute (JGI-PGF)"/>
            <person name="Lucas S."/>
            <person name="Copeland A."/>
            <person name="Lapidus A."/>
            <person name="Glavina del Rio T."/>
            <person name="Dalin E."/>
            <person name="Tice H."/>
            <person name="Bruce D."/>
            <person name="Goodwin L."/>
            <person name="Pitluck S."/>
            <person name="Kyrpides N."/>
            <person name="Mavromatis K."/>
            <person name="Ovchinnikova G."/>
            <person name="Daligault H."/>
            <person name="Detter J.C."/>
            <person name="Han C."/>
            <person name="Tapia R."/>
            <person name="Larimer F."/>
            <person name="Land M."/>
            <person name="Hauser L."/>
            <person name="Markowitz V."/>
            <person name="Cheng J.-F."/>
            <person name="Hugenholtz P."/>
            <person name="Woyke T."/>
            <person name="Wu D."/>
            <person name="Spring S."/>
            <person name="Schueler E."/>
            <person name="Brambilla E."/>
            <person name="Klenk H.-P."/>
            <person name="Eisen J.A."/>
        </authorList>
    </citation>
    <scope>NUCLEOTIDE SEQUENCE</scope>
    <source>
        <strain evidence="3">DSM 4017</strain>
    </source>
</reference>
<feature type="transmembrane region" description="Helical" evidence="1">
    <location>
        <begin position="55"/>
        <end position="75"/>
    </location>
</feature>
<accession>F7XNX0</accession>
<feature type="transmembrane region" description="Helical" evidence="1">
    <location>
        <begin position="6"/>
        <end position="28"/>
    </location>
</feature>
<dbReference type="PANTHER" id="PTHR12064:SF94">
    <property type="entry name" value="UNEXTENDED PROTEIN"/>
    <property type="match status" value="1"/>
</dbReference>
<evidence type="ECO:0000256" key="1">
    <source>
        <dbReference type="SAM" id="Phobius"/>
    </source>
</evidence>
<protein>
    <recommendedName>
        <fullName evidence="2">CNNM transmembrane domain-containing protein</fullName>
    </recommendedName>
</protein>
<dbReference type="InterPro" id="IPR045095">
    <property type="entry name" value="ACDP"/>
</dbReference>
<dbReference type="EMBL" id="CP002101">
    <property type="protein sequence ID" value="AEH60160.1"/>
    <property type="molecule type" value="Genomic_DNA"/>
</dbReference>
<dbReference type="AlphaFoldDB" id="F7XNX0"/>
<organism evidence="3 4">
    <name type="scientific">Methanosalsum zhilinae (strain DSM 4017 / NBRC 107636 / OCM 62 / WeN5)</name>
    <name type="common">Methanohalophilus zhilinae</name>
    <dbReference type="NCBI Taxonomy" id="679901"/>
    <lineage>
        <taxon>Archaea</taxon>
        <taxon>Methanobacteriati</taxon>
        <taxon>Methanobacteriota</taxon>
        <taxon>Stenosarchaea group</taxon>
        <taxon>Methanomicrobia</taxon>
        <taxon>Methanosarcinales</taxon>
        <taxon>Methanosarcinaceae</taxon>
        <taxon>Methanosalsum</taxon>
    </lineage>
</organism>
<dbReference type="KEGG" id="mzh:Mzhil_0283"/>
<dbReference type="GO" id="GO:0010960">
    <property type="term" value="P:magnesium ion homeostasis"/>
    <property type="evidence" value="ECO:0007669"/>
    <property type="project" value="InterPro"/>
</dbReference>
<dbReference type="InterPro" id="IPR002550">
    <property type="entry name" value="CNNM"/>
</dbReference>
<dbReference type="OrthoDB" id="121301at2157"/>
<keyword evidence="1" id="KW-0812">Transmembrane</keyword>
<dbReference type="PANTHER" id="PTHR12064">
    <property type="entry name" value="METAL TRANSPORTER CNNM"/>
    <property type="match status" value="1"/>
</dbReference>
<keyword evidence="1" id="KW-0472">Membrane</keyword>
<name>F7XNX0_METZD</name>
<evidence type="ECO:0000313" key="4">
    <source>
        <dbReference type="Proteomes" id="UP000006622"/>
    </source>
</evidence>
<dbReference type="GeneID" id="10821887"/>
<gene>
    <name evidence="3" type="ordered locus">Mzhil_0283</name>
</gene>
<dbReference type="STRING" id="679901.Mzhil_0283"/>
<evidence type="ECO:0000313" key="3">
    <source>
        <dbReference type="EMBL" id="AEH60160.1"/>
    </source>
</evidence>
<dbReference type="HOGENOM" id="CLU_068411_0_0_2"/>
<keyword evidence="4" id="KW-1185">Reference proteome</keyword>
<evidence type="ECO:0000259" key="2">
    <source>
        <dbReference type="PROSITE" id="PS51846"/>
    </source>
</evidence>
<proteinExistence type="predicted"/>
<dbReference type="RefSeq" id="WP_013897599.1">
    <property type="nucleotide sequence ID" value="NC_015676.1"/>
</dbReference>
<dbReference type="Proteomes" id="UP000006622">
    <property type="component" value="Chromosome"/>
</dbReference>
<sequence length="339" mass="38612">MELTWIFIVLCLIQSGLFAGLTIGLFGLSRLKLEIESEAGSKNAKKILEVREDSNFLLTTLLWGNVAVNVLIALLTESVMSGAAAFAFSTIGITCFGEIVPQAYFSRHTLRVGAYMIPMIKFYQILLYPVAKPSAILLDRWLGKEELQLFRERSLMVMLEKHIESSKTDIGKLEGLGALNFLAMDDVRIENEGSIIDPRSIISIPFRGNYPVFPDIKRDPDDPFLQRIQSSGKKWVIITDEDDDPRMVIDADDFLRDAIYKEGPFYTLNYCHTPVIVTSPDTRLEQVIRRLKVYPLHEKDHVIDLDLIIYWAEDENQRRIITGSDILGRLLRGIVLRVY</sequence>